<sequence>MNYPIIERTISAILLKRAMGSEFGVSDGRHCILLLIQLDNRKNILLFLKKAGMKNLLRMLKNMMQFDC</sequence>
<reference evidence="1" key="1">
    <citation type="submission" date="2018-06" db="EMBL/GenBank/DDBJ databases">
        <authorList>
            <person name="Ashton P.M."/>
            <person name="Dallman T."/>
            <person name="Nair S."/>
            <person name="De Pinna E."/>
            <person name="Peters T."/>
            <person name="Grant K."/>
        </authorList>
    </citation>
    <scope>NUCLEOTIDE SEQUENCE</scope>
    <source>
        <strain evidence="1">458084</strain>
    </source>
</reference>
<protein>
    <submittedName>
        <fullName evidence="1">Uncharacterized protein</fullName>
    </submittedName>
</protein>
<dbReference type="EMBL" id="AAHEBA010000045">
    <property type="protein sequence ID" value="EBV0637957.1"/>
    <property type="molecule type" value="Genomic_DNA"/>
</dbReference>
<accession>A0A5I0D7H5</accession>
<comment type="caution">
    <text evidence="1">The sequence shown here is derived from an EMBL/GenBank/DDBJ whole genome shotgun (WGS) entry which is preliminary data.</text>
</comment>
<dbReference type="AlphaFoldDB" id="A0A5I0D7H5"/>
<proteinExistence type="predicted"/>
<organism evidence="1">
    <name type="scientific">Salmonella enterica subsp. enterica serovar Ouagadougou</name>
    <dbReference type="NCBI Taxonomy" id="2564899"/>
    <lineage>
        <taxon>Bacteria</taxon>
        <taxon>Pseudomonadati</taxon>
        <taxon>Pseudomonadota</taxon>
        <taxon>Gammaproteobacteria</taxon>
        <taxon>Enterobacterales</taxon>
        <taxon>Enterobacteriaceae</taxon>
        <taxon>Salmonella</taxon>
    </lineage>
</organism>
<evidence type="ECO:0000313" key="1">
    <source>
        <dbReference type="EMBL" id="EBV0637957.1"/>
    </source>
</evidence>
<name>A0A5I0D7H5_SALET</name>
<gene>
    <name evidence="1" type="ORF">DNM41_24135</name>
</gene>